<feature type="region of interest" description="Disordered" evidence="2">
    <location>
        <begin position="240"/>
        <end position="264"/>
    </location>
</feature>
<reference evidence="3 4" key="1">
    <citation type="submission" date="2016-11" db="EMBL/GenBank/DDBJ databases">
        <title>The macronuclear genome of Stentor coeruleus: a giant cell with tiny introns.</title>
        <authorList>
            <person name="Slabodnick M."/>
            <person name="Ruby J.G."/>
            <person name="Reiff S.B."/>
            <person name="Swart E.C."/>
            <person name="Gosai S."/>
            <person name="Prabakaran S."/>
            <person name="Witkowska E."/>
            <person name="Larue G.E."/>
            <person name="Fisher S."/>
            <person name="Freeman R.M."/>
            <person name="Gunawardena J."/>
            <person name="Chu W."/>
            <person name="Stover N.A."/>
            <person name="Gregory B.D."/>
            <person name="Nowacki M."/>
            <person name="Derisi J."/>
            <person name="Roy S.W."/>
            <person name="Marshall W.F."/>
            <person name="Sood P."/>
        </authorList>
    </citation>
    <scope>NUCLEOTIDE SEQUENCE [LARGE SCALE GENOMIC DNA]</scope>
    <source>
        <strain evidence="3">WM001</strain>
    </source>
</reference>
<evidence type="ECO:0000313" key="3">
    <source>
        <dbReference type="EMBL" id="OMJ88002.1"/>
    </source>
</evidence>
<feature type="coiled-coil region" evidence="1">
    <location>
        <begin position="87"/>
        <end position="161"/>
    </location>
</feature>
<dbReference type="EMBL" id="MPUH01000162">
    <property type="protein sequence ID" value="OMJ88002.1"/>
    <property type="molecule type" value="Genomic_DNA"/>
</dbReference>
<sequence>MNLSIDLSQILRTYESMKDEIIQCTKSSNSLSFREARDQLTLREMQLKTVIEISEKIVKHVKSGNKLNSGLRNNEEDIYKGELYQKYTQLEKLYANSEETLKRARSEIKNLKTEIQKLENSQGSNNLFTVEVYQSEIDDLKKEYNEKVTELQKQLEELQNKSMPRQLLEVKRKYRKCKEQLLSTKRKFKEFEDLIAVNNEQKKIAEEKYNLLVKTHKEMFSYIEKLECKVRMFQDRHKKSRSSILNDAPKDLSLSSSPKGNNESHILENLSATGENMVFSI</sequence>
<organism evidence="3 4">
    <name type="scientific">Stentor coeruleus</name>
    <dbReference type="NCBI Taxonomy" id="5963"/>
    <lineage>
        <taxon>Eukaryota</taxon>
        <taxon>Sar</taxon>
        <taxon>Alveolata</taxon>
        <taxon>Ciliophora</taxon>
        <taxon>Postciliodesmatophora</taxon>
        <taxon>Heterotrichea</taxon>
        <taxon>Heterotrichida</taxon>
        <taxon>Stentoridae</taxon>
        <taxon>Stentor</taxon>
    </lineage>
</organism>
<protein>
    <submittedName>
        <fullName evidence="3">Uncharacterized protein</fullName>
    </submittedName>
</protein>
<accession>A0A1R2CG54</accession>
<proteinExistence type="predicted"/>
<feature type="compositionally biased region" description="Polar residues" evidence="2">
    <location>
        <begin position="253"/>
        <end position="264"/>
    </location>
</feature>
<evidence type="ECO:0000313" key="4">
    <source>
        <dbReference type="Proteomes" id="UP000187209"/>
    </source>
</evidence>
<evidence type="ECO:0000256" key="1">
    <source>
        <dbReference type="SAM" id="Coils"/>
    </source>
</evidence>
<name>A0A1R2CG54_9CILI</name>
<keyword evidence="1" id="KW-0175">Coiled coil</keyword>
<gene>
    <name evidence="3" type="ORF">SteCoe_10157</name>
</gene>
<dbReference type="Proteomes" id="UP000187209">
    <property type="component" value="Unassembled WGS sequence"/>
</dbReference>
<evidence type="ECO:0000256" key="2">
    <source>
        <dbReference type="SAM" id="MobiDB-lite"/>
    </source>
</evidence>
<comment type="caution">
    <text evidence="3">The sequence shown here is derived from an EMBL/GenBank/DDBJ whole genome shotgun (WGS) entry which is preliminary data.</text>
</comment>
<keyword evidence="4" id="KW-1185">Reference proteome</keyword>
<dbReference type="AlphaFoldDB" id="A0A1R2CG54"/>